<evidence type="ECO:0000256" key="5">
    <source>
        <dbReference type="SAM" id="SignalP"/>
    </source>
</evidence>
<evidence type="ECO:0000256" key="3">
    <source>
        <dbReference type="ARBA" id="ARBA00022729"/>
    </source>
</evidence>
<dbReference type="InterPro" id="IPR018313">
    <property type="entry name" value="SBP_3_CS"/>
</dbReference>
<name>A0A087ACP1_9BIFI</name>
<protein>
    <submittedName>
        <fullName evidence="7">Glutamate-binding protein</fullName>
    </submittedName>
</protein>
<dbReference type="GO" id="GO:0005576">
    <property type="term" value="C:extracellular region"/>
    <property type="evidence" value="ECO:0007669"/>
    <property type="project" value="TreeGrafter"/>
</dbReference>
<feature type="chain" id="PRO_5001818328" evidence="5">
    <location>
        <begin position="29"/>
        <end position="274"/>
    </location>
</feature>
<dbReference type="GO" id="GO:0006865">
    <property type="term" value="P:amino acid transport"/>
    <property type="evidence" value="ECO:0007669"/>
    <property type="project" value="TreeGrafter"/>
</dbReference>
<dbReference type="Gene3D" id="3.40.190.10">
    <property type="entry name" value="Periplasmic binding protein-like II"/>
    <property type="match status" value="2"/>
</dbReference>
<evidence type="ECO:0000256" key="4">
    <source>
        <dbReference type="RuleBase" id="RU003744"/>
    </source>
</evidence>
<dbReference type="SUPFAM" id="SSF53850">
    <property type="entry name" value="Periplasmic binding protein-like II"/>
    <property type="match status" value="1"/>
</dbReference>
<evidence type="ECO:0000313" key="8">
    <source>
        <dbReference type="Proteomes" id="UP000029072"/>
    </source>
</evidence>
<dbReference type="PROSITE" id="PS51257">
    <property type="entry name" value="PROKAR_LIPOPROTEIN"/>
    <property type="match status" value="1"/>
</dbReference>
<evidence type="ECO:0000256" key="1">
    <source>
        <dbReference type="ARBA" id="ARBA00010333"/>
    </source>
</evidence>
<evidence type="ECO:0000256" key="2">
    <source>
        <dbReference type="ARBA" id="ARBA00022448"/>
    </source>
</evidence>
<dbReference type="PROSITE" id="PS01039">
    <property type="entry name" value="SBP_BACTERIAL_3"/>
    <property type="match status" value="1"/>
</dbReference>
<dbReference type="PANTHER" id="PTHR30085:SF6">
    <property type="entry name" value="ABC TRANSPORTER GLUTAMINE-BINDING PROTEIN GLNH"/>
    <property type="match status" value="1"/>
</dbReference>
<organism evidence="7 8">
    <name type="scientific">Bifidobacterium callitrichos DSM 23973</name>
    <dbReference type="NCBI Taxonomy" id="1437609"/>
    <lineage>
        <taxon>Bacteria</taxon>
        <taxon>Bacillati</taxon>
        <taxon>Actinomycetota</taxon>
        <taxon>Actinomycetes</taxon>
        <taxon>Bifidobacteriales</taxon>
        <taxon>Bifidobacteriaceae</taxon>
        <taxon>Bifidobacterium</taxon>
    </lineage>
</organism>
<dbReference type="SMART" id="SM00062">
    <property type="entry name" value="PBPb"/>
    <property type="match status" value="1"/>
</dbReference>
<feature type="domain" description="Solute-binding protein family 3/N-terminal" evidence="6">
    <location>
        <begin position="44"/>
        <end position="267"/>
    </location>
</feature>
<keyword evidence="3 5" id="KW-0732">Signal</keyword>
<dbReference type="InterPro" id="IPR051455">
    <property type="entry name" value="Bact_solute-bind_prot3"/>
</dbReference>
<dbReference type="InterPro" id="IPR001638">
    <property type="entry name" value="Solute-binding_3/MltF_N"/>
</dbReference>
<gene>
    <name evidence="7" type="ORF">BCAL_0136</name>
</gene>
<proteinExistence type="inferred from homology"/>
<dbReference type="Proteomes" id="UP000029072">
    <property type="component" value="Unassembled WGS sequence"/>
</dbReference>
<accession>A0A087ACP1</accession>
<dbReference type="eggNOG" id="COG0834">
    <property type="taxonomic scope" value="Bacteria"/>
</dbReference>
<keyword evidence="2" id="KW-0813">Transport</keyword>
<feature type="signal peptide" evidence="5">
    <location>
        <begin position="1"/>
        <end position="28"/>
    </location>
</feature>
<dbReference type="STRING" id="1437609.BCAL_0136"/>
<evidence type="ECO:0000313" key="7">
    <source>
        <dbReference type="EMBL" id="KFI56541.1"/>
    </source>
</evidence>
<dbReference type="EMBL" id="JGYS01000001">
    <property type="protein sequence ID" value="KFI56541.1"/>
    <property type="molecule type" value="Genomic_DNA"/>
</dbReference>
<dbReference type="GO" id="GO:0030288">
    <property type="term" value="C:outer membrane-bounded periplasmic space"/>
    <property type="evidence" value="ECO:0007669"/>
    <property type="project" value="TreeGrafter"/>
</dbReference>
<dbReference type="PANTHER" id="PTHR30085">
    <property type="entry name" value="AMINO ACID ABC TRANSPORTER PERMEASE"/>
    <property type="match status" value="1"/>
</dbReference>
<comment type="similarity">
    <text evidence="1 4">Belongs to the bacterial solute-binding protein 3 family.</text>
</comment>
<dbReference type="AlphaFoldDB" id="A0A087ACP1"/>
<reference evidence="7 8" key="1">
    <citation type="submission" date="2014-03" db="EMBL/GenBank/DDBJ databases">
        <title>Genomics of Bifidobacteria.</title>
        <authorList>
            <person name="Ventura M."/>
            <person name="Milani C."/>
            <person name="Lugli G.A."/>
        </authorList>
    </citation>
    <scope>NUCLEOTIDE SEQUENCE [LARGE SCALE GENOMIC DNA]</scope>
    <source>
        <strain evidence="7 8">DSM 23973</strain>
    </source>
</reference>
<evidence type="ECO:0000259" key="6">
    <source>
        <dbReference type="SMART" id="SM00062"/>
    </source>
</evidence>
<dbReference type="Pfam" id="PF00497">
    <property type="entry name" value="SBP_bac_3"/>
    <property type="match status" value="1"/>
</dbReference>
<sequence>MRMTGRMTRRMRVACSMLLSVAMTAAFAGCGEAPRTFVQPEGPTIAIGVAADEPGLARWHGGAYEGFEVDVARYIAKKLGYANKQIVFKQVLPSNRLDLLDDGTVDMVVASMPMPRTSSSIAYAGPYLQVAQGLLVRPDDAGTITEPSALAGRDVCVVSGSGARESLLAVQPKALPRERDTYPQCVTDLMIGTADAIAGDDVILSGLARSQGADIAVRVDGVSYGRRRYAIALPSGAGTLAQNVDAALKDMRDDGTYDALLRTLRADTGWSRGR</sequence>
<comment type="caution">
    <text evidence="7">The sequence shown here is derived from an EMBL/GenBank/DDBJ whole genome shotgun (WGS) entry which is preliminary data.</text>
</comment>